<evidence type="ECO:0000256" key="1">
    <source>
        <dbReference type="SAM" id="MobiDB-lite"/>
    </source>
</evidence>
<name>A0A934IVB0_9HYPH</name>
<dbReference type="AlphaFoldDB" id="A0A934IVB0"/>
<keyword evidence="4" id="KW-1185">Reference proteome</keyword>
<dbReference type="Proteomes" id="UP000602124">
    <property type="component" value="Unassembled WGS sequence"/>
</dbReference>
<gene>
    <name evidence="3" type="ORF">JEQ47_02875</name>
</gene>
<sequence length="588" mass="63177">MAQAANAFQDYRLSGVRRFLQTAVVIDNEAEMRAVPAPSTEPKVAVRKPAGVLKQEPASAAAQPESDEVPAVEPVPEAGKQNAPLHSAAGSLNAKLLTDAFSEREIICGLYRPEPGENMVSLATNAAKHADVVVVDWLLENNSSVKAVEIIIAILKDDISGNGRLRLLSVYTSQNGVSVIAKELFDQIVAVPELADKFTLSGVAIVGANVRICVLSKPQSIGDDDVEKVSEQDLPERLLKEFVHLSAGLLTSFALHSISAVRRSAHHVVAVFGEELDGAYLAHRSTLVDPDEAVEFAINLLLGELQNAIAVDERLDGQIGSDVLNSWVDVKSVSHKFVKGGAEASPEIVKEFVVGGFAKLKATKDKLTKADGTAAEGGLGGHNVGEVFYASAADAWQRQIEFARLSAFKREAYGRTRLPQGWLPTLTLGSVLKVRGPKNEAEKPNYDDLGANYLVCMQPRCDSVRLAGATGFPFQTGEAATKEFNLVVKERDLSAGTPLIISGKPGSTQVVKFEADPDAKSVRAKKDGDDFIFTDSKGREYFWLGDIKDMKAQHDASALAASVHRVGLVELEFLRLAAAKEIKVPQAK</sequence>
<evidence type="ECO:0000313" key="4">
    <source>
        <dbReference type="Proteomes" id="UP000602124"/>
    </source>
</evidence>
<feature type="domain" description="Response receiver" evidence="2">
    <location>
        <begin position="19"/>
        <end position="219"/>
    </location>
</feature>
<dbReference type="Pfam" id="PF19192">
    <property type="entry name" value="Response_reg_2"/>
    <property type="match status" value="1"/>
</dbReference>
<organism evidence="3 4">
    <name type="scientific">Devosia sediminis</name>
    <dbReference type="NCBI Taxonomy" id="2798801"/>
    <lineage>
        <taxon>Bacteria</taxon>
        <taxon>Pseudomonadati</taxon>
        <taxon>Pseudomonadota</taxon>
        <taxon>Alphaproteobacteria</taxon>
        <taxon>Hyphomicrobiales</taxon>
        <taxon>Devosiaceae</taxon>
        <taxon>Devosia</taxon>
    </lineage>
</organism>
<evidence type="ECO:0000313" key="3">
    <source>
        <dbReference type="EMBL" id="MBJ3783655.1"/>
    </source>
</evidence>
<reference evidence="3" key="1">
    <citation type="submission" date="2020-12" db="EMBL/GenBank/DDBJ databases">
        <title>Devosia sp. MSA67 isolated from Mo River.</title>
        <authorList>
            <person name="Ma F."/>
            <person name="Zi Z."/>
        </authorList>
    </citation>
    <scope>NUCLEOTIDE SEQUENCE</scope>
    <source>
        <strain evidence="3">MSA67</strain>
    </source>
</reference>
<dbReference type="InterPro" id="IPR043834">
    <property type="entry name" value="REC"/>
</dbReference>
<evidence type="ECO:0000259" key="2">
    <source>
        <dbReference type="Pfam" id="PF19192"/>
    </source>
</evidence>
<dbReference type="RefSeq" id="WP_198874880.1">
    <property type="nucleotide sequence ID" value="NZ_JAEKMH010000001.1"/>
</dbReference>
<accession>A0A934IVB0</accession>
<protein>
    <recommendedName>
        <fullName evidence="2">Response receiver domain-containing protein</fullName>
    </recommendedName>
</protein>
<feature type="region of interest" description="Disordered" evidence="1">
    <location>
        <begin position="50"/>
        <end position="72"/>
    </location>
</feature>
<comment type="caution">
    <text evidence="3">The sequence shown here is derived from an EMBL/GenBank/DDBJ whole genome shotgun (WGS) entry which is preliminary data.</text>
</comment>
<proteinExistence type="predicted"/>
<dbReference type="EMBL" id="JAEKMH010000001">
    <property type="protein sequence ID" value="MBJ3783655.1"/>
    <property type="molecule type" value="Genomic_DNA"/>
</dbReference>